<dbReference type="Proteomes" id="UP000830671">
    <property type="component" value="Chromosome 8"/>
</dbReference>
<dbReference type="CDD" id="cd00174">
    <property type="entry name" value="SH3"/>
    <property type="match status" value="1"/>
</dbReference>
<keyword evidence="4" id="KW-1185">Reference proteome</keyword>
<dbReference type="InterPro" id="IPR036028">
    <property type="entry name" value="SH3-like_dom_sf"/>
</dbReference>
<evidence type="ECO:0000313" key="4">
    <source>
        <dbReference type="Proteomes" id="UP000830671"/>
    </source>
</evidence>
<feature type="region of interest" description="Disordered" evidence="1">
    <location>
        <begin position="675"/>
        <end position="698"/>
    </location>
</feature>
<keyword evidence="2" id="KW-1133">Transmembrane helix</keyword>
<gene>
    <name evidence="3" type="ORF">CLUP02_15248</name>
</gene>
<dbReference type="AlphaFoldDB" id="A0A9Q8T7M3"/>
<keyword evidence="2" id="KW-0812">Transmembrane</keyword>
<evidence type="ECO:0000256" key="2">
    <source>
        <dbReference type="SAM" id="Phobius"/>
    </source>
</evidence>
<feature type="compositionally biased region" description="Polar residues" evidence="1">
    <location>
        <begin position="465"/>
        <end position="481"/>
    </location>
</feature>
<proteinExistence type="predicted"/>
<evidence type="ECO:0000313" key="3">
    <source>
        <dbReference type="EMBL" id="UQC89717.1"/>
    </source>
</evidence>
<dbReference type="Gene3D" id="2.30.30.40">
    <property type="entry name" value="SH3 Domains"/>
    <property type="match status" value="1"/>
</dbReference>
<accession>A0A9Q8T7M3</accession>
<reference evidence="3" key="1">
    <citation type="journal article" date="2021" name="Mol. Plant Microbe Interact.">
        <title>Complete Genome Sequence of the Plant-Pathogenic Fungus Colletotrichum lupini.</title>
        <authorList>
            <person name="Baroncelli R."/>
            <person name="Pensec F."/>
            <person name="Da Lio D."/>
            <person name="Boufleur T."/>
            <person name="Vicente I."/>
            <person name="Sarrocco S."/>
            <person name="Picot A."/>
            <person name="Baraldi E."/>
            <person name="Sukno S."/>
            <person name="Thon M."/>
            <person name="Le Floch G."/>
        </authorList>
    </citation>
    <scope>NUCLEOTIDE SEQUENCE</scope>
    <source>
        <strain evidence="3">IMI 504893</strain>
    </source>
</reference>
<evidence type="ECO:0000256" key="1">
    <source>
        <dbReference type="SAM" id="MobiDB-lite"/>
    </source>
</evidence>
<dbReference type="EMBL" id="CP019480">
    <property type="protein sequence ID" value="UQC89717.1"/>
    <property type="molecule type" value="Genomic_DNA"/>
</dbReference>
<feature type="compositionally biased region" description="Polar residues" evidence="1">
    <location>
        <begin position="680"/>
        <end position="697"/>
    </location>
</feature>
<feature type="transmembrane region" description="Helical" evidence="2">
    <location>
        <begin position="431"/>
        <end position="457"/>
    </location>
</feature>
<keyword evidence="2" id="KW-0472">Membrane</keyword>
<dbReference type="RefSeq" id="XP_049151318.1">
    <property type="nucleotide sequence ID" value="XM_049294172.1"/>
</dbReference>
<sequence length="868" mass="92759">MSLALLAAFQNFPIFPKVLPYLPQSAPLASPSPSLPRVSVCVCVVASFVPPQNNIIAFPFFSRLDEPDLVQFPEYLFLNLLVNLLPAPKSQSDFHVNTLIATQSPSIRQSLTFLGPHLELFSQLTQLINHLPAVLPLFPDDNNNNSNSSHLSEPQALFTLTVKHSRRSPVRPAKKFLRDDDLYGTTISTTGKGKPTGRGREMGQIARAALSSVLSAAVVSAQSSCISLQGSTTCSAFQSASVSTTGFVAGIFPFLQYVSSRETFDQQMSSYLETTYVRENNVNLTNPDELYARFTATVVCNSIVQNSIDACNLTASNSRPVCADTCAEFAQSEALLTSDSSLCGNPGSNLVNQIRADFTNCALPAGSLSSSNCIQGVANEKENCGYGNSTRCAGATLPSIFPTMTFAPPTATATPSPSNTAAASKGLSGGAIAGIVIGSVVGALLLAGLIFACILLAKRRRRGSQKGSVFNQPSPSRQGPSTVKIAPAQTTSGYEVLPGGRIARMSALESASDPAPVPPSRNSGPLMAAAAGGAAGYMTGRRRGDDPSSSEFGDSPESESRAGVLRPPPTNIRRTGSLSSSSVLADPQSPTSAGMSSPQGMASQQSEQLPFFKDYYSQDDIHPGDRVATLWAYQPRAPDEFTLERGDMLKIVGIWDDGWATGILVDERADEWEARRQAQRDSGVSNTSGRHQDNSPPVSGEIKAFPLVCVCLPEHWRKTIEGDVSTEVVFSAWATALRHRACIDFGLTERSKFPSGDIDQRLLMKQTKRTNETFFFNAASLRITTTTRKPSQTNSSTPCECKRSGRAYATYLMADLLGRRAEPAAADMSGLSSLVLLGHTSTPDRLGGGEDNDKAWALGFEEVNRISS</sequence>
<name>A0A9Q8T7M3_9PEZI</name>
<dbReference type="KEGG" id="clup:CLUP02_15248"/>
<protein>
    <submittedName>
        <fullName evidence="3">SH3 domain-containing protein</fullName>
    </submittedName>
</protein>
<dbReference type="SUPFAM" id="SSF50044">
    <property type="entry name" value="SH3-domain"/>
    <property type="match status" value="1"/>
</dbReference>
<organism evidence="3 4">
    <name type="scientific">Colletotrichum lupini</name>
    <dbReference type="NCBI Taxonomy" id="145971"/>
    <lineage>
        <taxon>Eukaryota</taxon>
        <taxon>Fungi</taxon>
        <taxon>Dikarya</taxon>
        <taxon>Ascomycota</taxon>
        <taxon>Pezizomycotina</taxon>
        <taxon>Sordariomycetes</taxon>
        <taxon>Hypocreomycetidae</taxon>
        <taxon>Glomerellales</taxon>
        <taxon>Glomerellaceae</taxon>
        <taxon>Colletotrichum</taxon>
        <taxon>Colletotrichum acutatum species complex</taxon>
    </lineage>
</organism>
<feature type="region of interest" description="Disordered" evidence="1">
    <location>
        <begin position="464"/>
        <end position="606"/>
    </location>
</feature>
<feature type="compositionally biased region" description="Polar residues" evidence="1">
    <location>
        <begin position="572"/>
        <end position="606"/>
    </location>
</feature>
<dbReference type="GeneID" id="73349182"/>